<organism evidence="2 3">
    <name type="scientific">Aestuariibaculum sediminum</name>
    <dbReference type="NCBI Taxonomy" id="2770637"/>
    <lineage>
        <taxon>Bacteria</taxon>
        <taxon>Pseudomonadati</taxon>
        <taxon>Bacteroidota</taxon>
        <taxon>Flavobacteriia</taxon>
        <taxon>Flavobacteriales</taxon>
        <taxon>Flavobacteriaceae</taxon>
    </lineage>
</organism>
<dbReference type="InterPro" id="IPR010693">
    <property type="entry name" value="Divergent_4Fe-4S_mono-cluster"/>
</dbReference>
<evidence type="ECO:0000313" key="2">
    <source>
        <dbReference type="EMBL" id="MBD0830514.1"/>
    </source>
</evidence>
<dbReference type="AlphaFoldDB" id="A0A8J6QES3"/>
<gene>
    <name evidence="2" type="ORF">ICJ83_00040</name>
</gene>
<evidence type="ECO:0000313" key="3">
    <source>
        <dbReference type="Proteomes" id="UP000600588"/>
    </source>
</evidence>
<dbReference type="Pfam" id="PF06902">
    <property type="entry name" value="Fer4_19"/>
    <property type="match status" value="1"/>
</dbReference>
<dbReference type="Proteomes" id="UP000600588">
    <property type="component" value="Unassembled WGS sequence"/>
</dbReference>
<reference evidence="2 3" key="1">
    <citation type="submission" date="2020-09" db="EMBL/GenBank/DDBJ databases">
        <title>TT11 complete genome.</title>
        <authorList>
            <person name="Wu Z."/>
        </authorList>
    </citation>
    <scope>NUCLEOTIDE SEQUENCE [LARGE SCALE GENOMIC DNA]</scope>
    <source>
        <strain evidence="2 3">TT11</strain>
    </source>
</reference>
<accession>A0A8J6QES3</accession>
<name>A0A8J6QES3_9FLAO</name>
<sequence length="89" mass="10125">MKTEANVFSNSEITVTYEPSVCIHAEKCLKELSDVFRTSVIPWIDLDACESERIIKQINRCPSGALKYNSIQKIRKVEHKKNSKLVTAV</sequence>
<protein>
    <submittedName>
        <fullName evidence="2">(4Fe-4S)-binding protein</fullName>
    </submittedName>
</protein>
<keyword evidence="3" id="KW-1185">Reference proteome</keyword>
<dbReference type="RefSeq" id="WP_188228331.1">
    <property type="nucleotide sequence ID" value="NZ_JACVXB010000001.1"/>
</dbReference>
<evidence type="ECO:0000259" key="1">
    <source>
        <dbReference type="Pfam" id="PF06902"/>
    </source>
</evidence>
<comment type="caution">
    <text evidence="2">The sequence shown here is derived from an EMBL/GenBank/DDBJ whole genome shotgun (WGS) entry which is preliminary data.</text>
</comment>
<proteinExistence type="predicted"/>
<dbReference type="EMBL" id="JACVXB010000001">
    <property type="protein sequence ID" value="MBD0830514.1"/>
    <property type="molecule type" value="Genomic_DNA"/>
</dbReference>
<feature type="domain" description="Divergent 4Fe-4S mono-cluster" evidence="1">
    <location>
        <begin position="9"/>
        <end position="69"/>
    </location>
</feature>